<feature type="domain" description="Pyruvate kinase C-terminal" evidence="15">
    <location>
        <begin position="361"/>
        <end position="472"/>
    </location>
</feature>
<evidence type="ECO:0000313" key="16">
    <source>
        <dbReference type="EMBL" id="CAA6816064.1"/>
    </source>
</evidence>
<dbReference type="InterPro" id="IPR015813">
    <property type="entry name" value="Pyrv/PenolPyrv_kinase-like_dom"/>
</dbReference>
<name>A0A6S6T9T5_9BACT</name>
<keyword evidence="9 13" id="KW-0460">Magnesium</keyword>
<reference evidence="16" key="1">
    <citation type="submission" date="2020-01" db="EMBL/GenBank/DDBJ databases">
        <authorList>
            <person name="Meier V. D."/>
            <person name="Meier V D."/>
        </authorList>
    </citation>
    <scope>NUCLEOTIDE SEQUENCE</scope>
    <source>
        <strain evidence="16">HLG_WM_MAG_12</strain>
    </source>
</reference>
<evidence type="ECO:0000256" key="10">
    <source>
        <dbReference type="ARBA" id="ARBA00023152"/>
    </source>
</evidence>
<dbReference type="GO" id="GO:0004743">
    <property type="term" value="F:pyruvate kinase activity"/>
    <property type="evidence" value="ECO:0007669"/>
    <property type="project" value="UniProtKB-UniRule"/>
</dbReference>
<evidence type="ECO:0000256" key="9">
    <source>
        <dbReference type="ARBA" id="ARBA00022842"/>
    </source>
</evidence>
<dbReference type="Gene3D" id="3.20.20.60">
    <property type="entry name" value="Phosphoenolpyruvate-binding domains"/>
    <property type="match status" value="1"/>
</dbReference>
<keyword evidence="8" id="KW-0067">ATP-binding</keyword>
<dbReference type="PANTHER" id="PTHR11817">
    <property type="entry name" value="PYRUVATE KINASE"/>
    <property type="match status" value="1"/>
</dbReference>
<dbReference type="Pfam" id="PF02887">
    <property type="entry name" value="PK_C"/>
    <property type="match status" value="1"/>
</dbReference>
<evidence type="ECO:0000256" key="1">
    <source>
        <dbReference type="ARBA" id="ARBA00004997"/>
    </source>
</evidence>
<keyword evidence="11 16" id="KW-0670">Pyruvate</keyword>
<dbReference type="Pfam" id="PF00224">
    <property type="entry name" value="PK"/>
    <property type="match status" value="1"/>
</dbReference>
<sequence length="487" mass="53938">MSLIYYNKDKCLRKTKILVTVGPSTDNKEKMRELIRTGVNAFRLNFSHGDHKTHKRSTKLIREVADEEGVVISILQDISGPKVRIGEVDGELQLKIGDILKLSKQENPNDPNHLTLSYPSIIDRVELGEEIYFADGTVRTKVIEKQNDTLVLELLVNGVLSSRKGVNFPNTHIGIPAITPKDEKDLAFGAELGVDVVALSFVHNKEDIQNAKKILNENNSKPLIVAKIETISAVDNLDEIINECGGVMVARGDLGAELGTHKVPAIQKKIIAIANTTQKTAIVATQMLSSMVQAPFPTRAEASDIANAVYDGTDVVMLSDETTIGKYPIQAVQTLVDTIEETEKDYDYYKCYEPTANDIFANSAVNLSHYLEDTAIVTFTSSGTTAKSVSKYRPSVPIYAVTHSDDVLRQVNMFWGVKPLFTLRKSDNSAILLNEFIAKMRKKNLLSESDSFIITKGTYIGKRGTTNSIRVLDYQGIQMIEEENKNV</sequence>
<evidence type="ECO:0000256" key="8">
    <source>
        <dbReference type="ARBA" id="ARBA00022840"/>
    </source>
</evidence>
<dbReference type="PRINTS" id="PR01050">
    <property type="entry name" value="PYRUVTKNASE"/>
</dbReference>
<dbReference type="InterPro" id="IPR015793">
    <property type="entry name" value="Pyrv_Knase_brl"/>
</dbReference>
<evidence type="ECO:0000256" key="4">
    <source>
        <dbReference type="ARBA" id="ARBA00022679"/>
    </source>
</evidence>
<keyword evidence="5" id="KW-0479">Metal-binding</keyword>
<dbReference type="FunFam" id="2.40.33.10:FF:000001">
    <property type="entry name" value="Pyruvate kinase"/>
    <property type="match status" value="1"/>
</dbReference>
<dbReference type="NCBIfam" id="TIGR01064">
    <property type="entry name" value="pyruv_kin"/>
    <property type="match status" value="1"/>
</dbReference>
<dbReference type="Gene3D" id="2.40.33.10">
    <property type="entry name" value="PK beta-barrel domain-like"/>
    <property type="match status" value="1"/>
</dbReference>
<dbReference type="Gene3D" id="3.40.1380.20">
    <property type="entry name" value="Pyruvate kinase, C-terminal domain"/>
    <property type="match status" value="1"/>
</dbReference>
<evidence type="ECO:0000259" key="15">
    <source>
        <dbReference type="Pfam" id="PF02887"/>
    </source>
</evidence>
<accession>A0A6S6T9T5</accession>
<dbReference type="InterPro" id="IPR015806">
    <property type="entry name" value="Pyrv_Knase_insert_dom_sf"/>
</dbReference>
<dbReference type="InterPro" id="IPR011037">
    <property type="entry name" value="Pyrv_Knase-like_insert_dom_sf"/>
</dbReference>
<evidence type="ECO:0000256" key="3">
    <source>
        <dbReference type="ARBA" id="ARBA00012142"/>
    </source>
</evidence>
<evidence type="ECO:0000256" key="5">
    <source>
        <dbReference type="ARBA" id="ARBA00022723"/>
    </source>
</evidence>
<keyword evidence="10 13" id="KW-0324">Glycolysis</keyword>
<comment type="catalytic activity">
    <reaction evidence="13">
        <text>pyruvate + ATP = phosphoenolpyruvate + ADP + H(+)</text>
        <dbReference type="Rhea" id="RHEA:18157"/>
        <dbReference type="ChEBI" id="CHEBI:15361"/>
        <dbReference type="ChEBI" id="CHEBI:15378"/>
        <dbReference type="ChEBI" id="CHEBI:30616"/>
        <dbReference type="ChEBI" id="CHEBI:58702"/>
        <dbReference type="ChEBI" id="CHEBI:456216"/>
        <dbReference type="EC" id="2.7.1.40"/>
    </reaction>
</comment>
<dbReference type="GO" id="GO:0030955">
    <property type="term" value="F:potassium ion binding"/>
    <property type="evidence" value="ECO:0007669"/>
    <property type="project" value="UniProtKB-UniRule"/>
</dbReference>
<evidence type="ECO:0000256" key="7">
    <source>
        <dbReference type="ARBA" id="ARBA00022777"/>
    </source>
</evidence>
<comment type="pathway">
    <text evidence="1 13">Carbohydrate degradation; glycolysis; pyruvate from D-glyceraldehyde 3-phosphate: step 5/5.</text>
</comment>
<dbReference type="GO" id="GO:0000287">
    <property type="term" value="F:magnesium ion binding"/>
    <property type="evidence" value="ECO:0007669"/>
    <property type="project" value="UniProtKB-UniRule"/>
</dbReference>
<keyword evidence="7 13" id="KW-0418">Kinase</keyword>
<comment type="similarity">
    <text evidence="2 13">Belongs to the pyruvate kinase family.</text>
</comment>
<evidence type="ECO:0000256" key="11">
    <source>
        <dbReference type="ARBA" id="ARBA00023317"/>
    </source>
</evidence>
<evidence type="ECO:0000256" key="6">
    <source>
        <dbReference type="ARBA" id="ARBA00022741"/>
    </source>
</evidence>
<evidence type="ECO:0000256" key="13">
    <source>
        <dbReference type="RuleBase" id="RU000504"/>
    </source>
</evidence>
<proteinExistence type="inferred from homology"/>
<dbReference type="NCBIfam" id="NF004978">
    <property type="entry name" value="PRK06354.1"/>
    <property type="match status" value="1"/>
</dbReference>
<organism evidence="16">
    <name type="scientific">uncultured Campylobacterales bacterium</name>
    <dbReference type="NCBI Taxonomy" id="352960"/>
    <lineage>
        <taxon>Bacteria</taxon>
        <taxon>Pseudomonadati</taxon>
        <taxon>Campylobacterota</taxon>
        <taxon>Epsilonproteobacteria</taxon>
        <taxon>Campylobacterales</taxon>
        <taxon>environmental samples</taxon>
    </lineage>
</organism>
<dbReference type="GO" id="GO:0005524">
    <property type="term" value="F:ATP binding"/>
    <property type="evidence" value="ECO:0007669"/>
    <property type="project" value="UniProtKB-KW"/>
</dbReference>
<dbReference type="SUPFAM" id="SSF52935">
    <property type="entry name" value="PK C-terminal domain-like"/>
    <property type="match status" value="1"/>
</dbReference>
<dbReference type="EC" id="2.7.1.40" evidence="3 12"/>
<evidence type="ECO:0000256" key="12">
    <source>
        <dbReference type="NCBIfam" id="TIGR01064"/>
    </source>
</evidence>
<dbReference type="InterPro" id="IPR001697">
    <property type="entry name" value="Pyr_Knase"/>
</dbReference>
<dbReference type="EMBL" id="CACVAW010000068">
    <property type="protein sequence ID" value="CAA6816064.1"/>
    <property type="molecule type" value="Genomic_DNA"/>
</dbReference>
<dbReference type="AlphaFoldDB" id="A0A6S6T9T5"/>
<evidence type="ECO:0000259" key="14">
    <source>
        <dbReference type="Pfam" id="PF00224"/>
    </source>
</evidence>
<keyword evidence="6" id="KW-0547">Nucleotide-binding</keyword>
<protein>
    <recommendedName>
        <fullName evidence="3 12">Pyruvate kinase</fullName>
        <ecNumber evidence="3 12">2.7.1.40</ecNumber>
    </recommendedName>
</protein>
<dbReference type="SUPFAM" id="SSF51621">
    <property type="entry name" value="Phosphoenolpyruvate/pyruvate domain"/>
    <property type="match status" value="1"/>
</dbReference>
<dbReference type="InterPro" id="IPR040442">
    <property type="entry name" value="Pyrv_kinase-like_dom_sf"/>
</dbReference>
<keyword evidence="4 13" id="KW-0808">Transferase</keyword>
<feature type="domain" description="Pyruvate kinase barrel" evidence="14">
    <location>
        <begin position="13"/>
        <end position="332"/>
    </location>
</feature>
<dbReference type="InterPro" id="IPR015795">
    <property type="entry name" value="Pyrv_Knase_C"/>
</dbReference>
<dbReference type="GO" id="GO:0016301">
    <property type="term" value="F:kinase activity"/>
    <property type="evidence" value="ECO:0007669"/>
    <property type="project" value="UniProtKB-KW"/>
</dbReference>
<dbReference type="SUPFAM" id="SSF50800">
    <property type="entry name" value="PK beta-barrel domain-like"/>
    <property type="match status" value="1"/>
</dbReference>
<dbReference type="InterPro" id="IPR036918">
    <property type="entry name" value="Pyrv_Knase_C_sf"/>
</dbReference>
<gene>
    <name evidence="16" type="ORF">HELGO_WM9487</name>
</gene>
<dbReference type="UniPathway" id="UPA00109">
    <property type="reaction ID" value="UER00188"/>
</dbReference>
<dbReference type="NCBIfam" id="NF004491">
    <property type="entry name" value="PRK05826.1"/>
    <property type="match status" value="1"/>
</dbReference>
<evidence type="ECO:0000256" key="2">
    <source>
        <dbReference type="ARBA" id="ARBA00008663"/>
    </source>
</evidence>